<feature type="binding site" evidence="1">
    <location>
        <position position="192"/>
    </location>
    <ligand>
        <name>substrate</name>
    </ligand>
</feature>
<dbReference type="Pfam" id="PF06751">
    <property type="entry name" value="EutB"/>
    <property type="match status" value="1"/>
</dbReference>
<dbReference type="InterPro" id="IPR044941">
    <property type="entry name" value="EutB_N_sf"/>
</dbReference>
<feature type="binding site" evidence="1">
    <location>
        <position position="284"/>
    </location>
    <ligand>
        <name>substrate</name>
    </ligand>
</feature>
<comment type="similarity">
    <text evidence="1">Belongs to the EutB family.</text>
</comment>
<name>A0A8J7PHL2_9BACT</name>
<dbReference type="InterPro" id="IPR044939">
    <property type="entry name" value="EutB_dom_2_sf"/>
</dbReference>
<dbReference type="GO" id="GO:0009350">
    <property type="term" value="C:ethanolamine ammonia-lyase complex"/>
    <property type="evidence" value="ECO:0007669"/>
    <property type="project" value="UniProtKB-UniRule"/>
</dbReference>
<evidence type="ECO:0000313" key="2">
    <source>
        <dbReference type="EMBL" id="MBN8659880.1"/>
    </source>
</evidence>
<dbReference type="PANTHER" id="PTHR39329">
    <property type="entry name" value="ETHANOLAMINE AMMONIA-LYASE HEAVY CHAIN"/>
    <property type="match status" value="1"/>
</dbReference>
<comment type="catalytic activity">
    <reaction evidence="1">
        <text>ethanolamine = acetaldehyde + NH4(+)</text>
        <dbReference type="Rhea" id="RHEA:15313"/>
        <dbReference type="ChEBI" id="CHEBI:15343"/>
        <dbReference type="ChEBI" id="CHEBI:28938"/>
        <dbReference type="ChEBI" id="CHEBI:57603"/>
        <dbReference type="EC" id="4.3.1.7"/>
    </reaction>
</comment>
<keyword evidence="1" id="KW-1283">Bacterial microcompartment</keyword>
<feature type="binding site" evidence="1">
    <location>
        <position position="193"/>
    </location>
    <ligand>
        <name>adenosylcob(III)alamin</name>
        <dbReference type="ChEBI" id="CHEBI:18408"/>
    </ligand>
</feature>
<feature type="binding site" evidence="1">
    <location>
        <position position="245"/>
    </location>
    <ligand>
        <name>adenosylcob(III)alamin</name>
        <dbReference type="ChEBI" id="CHEBI:18408"/>
    </ligand>
</feature>
<dbReference type="NCBIfam" id="NF011649">
    <property type="entry name" value="PRK15067.1"/>
    <property type="match status" value="1"/>
</dbReference>
<comment type="subcellular location">
    <subcellularLocation>
        <location evidence="1">Bacterial microcompartment</location>
    </subcellularLocation>
</comment>
<dbReference type="InterPro" id="IPR013785">
    <property type="entry name" value="Aldolase_TIM"/>
</dbReference>
<feature type="binding site" evidence="1">
    <location>
        <position position="292"/>
    </location>
    <ligand>
        <name>adenosylcob(III)alamin</name>
        <dbReference type="ChEBI" id="CHEBI:18408"/>
    </ligand>
</feature>
<dbReference type="HAMAP" id="MF_00861">
    <property type="entry name" value="EutB"/>
    <property type="match status" value="1"/>
</dbReference>
<dbReference type="EMBL" id="JAFLCK010000006">
    <property type="protein sequence ID" value="MBN8659880.1"/>
    <property type="molecule type" value="Genomic_DNA"/>
</dbReference>
<dbReference type="GO" id="GO:0005829">
    <property type="term" value="C:cytosol"/>
    <property type="evidence" value="ECO:0007669"/>
    <property type="project" value="TreeGrafter"/>
</dbReference>
<proteinExistence type="inferred from homology"/>
<keyword evidence="1" id="KW-0846">Cobalamin</keyword>
<gene>
    <name evidence="1" type="primary">eutB</name>
    <name evidence="2" type="ORF">J0M35_05920</name>
</gene>
<dbReference type="GO" id="GO:0031419">
    <property type="term" value="F:cobalamin binding"/>
    <property type="evidence" value="ECO:0007669"/>
    <property type="project" value="UniProtKB-UniRule"/>
</dbReference>
<organism evidence="2 3">
    <name type="scientific">Candidatus Obscuribacter phosphatis</name>
    <dbReference type="NCBI Taxonomy" id="1906157"/>
    <lineage>
        <taxon>Bacteria</taxon>
        <taxon>Bacillati</taxon>
        <taxon>Candidatus Melainabacteria</taxon>
        <taxon>Candidatus Obscuribacterales</taxon>
        <taxon>Candidatus Obscuribacteraceae</taxon>
        <taxon>Candidatus Obscuribacter</taxon>
    </lineage>
</organism>
<keyword evidence="1" id="KW-0170">Cobalt</keyword>
<sequence>MKLSATVGGENFHFSSIKDVLAKANEEKSGDRLAGIAAGTELERVAAKACLAELTLRELRENPVLPFGDEISDKVEASIDEATFSLIGSMTVGQFRDWLLSHTTTLSDIEKIRPALTGEIAAAVTKLMSNLDLALAAKKCAVVVKARTTLGLPGRLAARLQPNHPGDNVEGIKASIFEGLSYGVGDAVIGINPVFDSPDTVARLLDETADLIDKLALPTQNCVLSHITTQMKAVERGARAGLIFQSIAGSAAGNKAFGLDYDLVAEAFELAKSKGAPERFMYFETGQGSELSSNTHAGADQLTLEARCYSFCRLFEPFLVNDVVGFIGPEYLASGKQMIRAGLEDHFMGKLMGLPMGVDVCYTNHMDADQNDLETLAMLLTSAGVNYFMGVPMGDDVMLSYQSSSFHDIASLRELNSLRPAPEFEAWLIEREIMDENGRLTEKAGDAFYISDMLDSKATLST</sequence>
<comment type="caution">
    <text evidence="2">The sequence shown here is derived from an EMBL/GenBank/DDBJ whole genome shotgun (WGS) entry which is preliminary data.</text>
</comment>
<dbReference type="Gene3D" id="2.30.170.30">
    <property type="entry name" value="ethanolamine ammonia-lyase heavy chain domain like"/>
    <property type="match status" value="1"/>
</dbReference>
<dbReference type="EC" id="4.3.1.7" evidence="1"/>
<dbReference type="GO" id="GO:0006520">
    <property type="term" value="P:amino acid metabolic process"/>
    <property type="evidence" value="ECO:0007669"/>
    <property type="project" value="InterPro"/>
</dbReference>
<feature type="binding site" evidence="1">
    <location>
        <begin position="159"/>
        <end position="161"/>
    </location>
    <ligand>
        <name>substrate</name>
    </ligand>
</feature>
<dbReference type="PANTHER" id="PTHR39329:SF1">
    <property type="entry name" value="ETHANOLAMINE AMMONIA-LYASE LARGE SUBUNIT"/>
    <property type="match status" value="1"/>
</dbReference>
<evidence type="ECO:0000313" key="3">
    <source>
        <dbReference type="Proteomes" id="UP000664277"/>
    </source>
</evidence>
<feature type="binding site" evidence="1">
    <location>
        <position position="398"/>
    </location>
    <ligand>
        <name>adenosylcob(III)alamin</name>
        <dbReference type="ChEBI" id="CHEBI:18408"/>
    </ligand>
</feature>
<protein>
    <recommendedName>
        <fullName evidence="1">Ethanolamine ammonia-lyase large subunit</fullName>
        <shortName evidence="1">EAL large subunit</shortName>
        <ecNumber evidence="1">4.3.1.7</ecNumber>
    </recommendedName>
</protein>
<dbReference type="UniPathway" id="UPA00560"/>
<dbReference type="InterPro" id="IPR010628">
    <property type="entry name" value="EutB"/>
</dbReference>
<reference evidence="2" key="1">
    <citation type="submission" date="2021-02" db="EMBL/GenBank/DDBJ databases">
        <title>Genome-Resolved Metagenomics of a Microbial Community Performing Photosynthetic Biological Nutrient Removal.</title>
        <authorList>
            <person name="Mcdaniel E.A."/>
        </authorList>
    </citation>
    <scope>NUCLEOTIDE SEQUENCE</scope>
    <source>
        <strain evidence="2">UWPOB_OBS1</strain>
    </source>
</reference>
<dbReference type="GO" id="GO:0046336">
    <property type="term" value="P:ethanolamine catabolic process"/>
    <property type="evidence" value="ECO:0007669"/>
    <property type="project" value="UniProtKB-UniRule"/>
</dbReference>
<comment type="cofactor">
    <cofactor evidence="1">
        <name>adenosylcob(III)alamin</name>
        <dbReference type="ChEBI" id="CHEBI:18408"/>
    </cofactor>
    <text evidence="1">Binds between the large and small subunits.</text>
</comment>
<accession>A0A8J7PHL2</accession>
<feature type="binding site" evidence="1">
    <location>
        <position position="359"/>
    </location>
    <ligand>
        <name>substrate</name>
    </ligand>
</feature>
<evidence type="ECO:0000256" key="1">
    <source>
        <dbReference type="HAMAP-Rule" id="MF_00861"/>
    </source>
</evidence>
<dbReference type="Gene3D" id="3.20.20.70">
    <property type="entry name" value="Aldolase class I"/>
    <property type="match status" value="1"/>
</dbReference>
<dbReference type="AlphaFoldDB" id="A0A8J7PHL2"/>
<dbReference type="GO" id="GO:0031471">
    <property type="term" value="C:ethanolamine degradation polyhedral organelle"/>
    <property type="evidence" value="ECO:0007669"/>
    <property type="project" value="UniProtKB-UniRule"/>
</dbReference>
<comment type="pathway">
    <text evidence="1">Amine and polyamine degradation; ethanolamine degradation.</text>
</comment>
<comment type="subunit">
    <text evidence="1">The basic unit is a heterodimer which dimerizes to form tetramers. The heterotetramers trimerize; 6 large subunits form a core ring with 6 small subunits projecting outwards.</text>
</comment>
<keyword evidence="1" id="KW-0456">Lyase</keyword>
<dbReference type="Gene3D" id="1.10.220.70">
    <property type="entry name" value="lyase"/>
    <property type="match status" value="1"/>
</dbReference>
<dbReference type="Proteomes" id="UP000664277">
    <property type="component" value="Unassembled WGS sequence"/>
</dbReference>
<dbReference type="GO" id="GO:0008851">
    <property type="term" value="F:ethanolamine ammonia-lyase activity"/>
    <property type="evidence" value="ECO:0007669"/>
    <property type="project" value="UniProtKB-UniRule"/>
</dbReference>
<comment type="function">
    <text evidence="1">Catalyzes the deamination of various vicinal amino-alcohols to oxo compounds. Allows this organism to utilize ethanolamine as the sole source of nitrogen and carbon in the presence of vitamin B12.</text>
</comment>